<dbReference type="PANTHER" id="PTHR43685">
    <property type="entry name" value="GLYCOSYLTRANSFERASE"/>
    <property type="match status" value="1"/>
</dbReference>
<protein>
    <submittedName>
        <fullName evidence="3">Glycosyltransferase</fullName>
    </submittedName>
</protein>
<accession>A0A7C1FQL5</accession>
<dbReference type="InterPro" id="IPR029044">
    <property type="entry name" value="Nucleotide-diphossugar_trans"/>
</dbReference>
<dbReference type="EMBL" id="DSMG01000148">
    <property type="protein sequence ID" value="HDX32658.1"/>
    <property type="molecule type" value="Genomic_DNA"/>
</dbReference>
<dbReference type="InterPro" id="IPR050834">
    <property type="entry name" value="Glycosyltransf_2"/>
</dbReference>
<organism evidence="3">
    <name type="scientific">Caldilinea aerophila</name>
    <dbReference type="NCBI Taxonomy" id="133453"/>
    <lineage>
        <taxon>Bacteria</taxon>
        <taxon>Bacillati</taxon>
        <taxon>Chloroflexota</taxon>
        <taxon>Caldilineae</taxon>
        <taxon>Caldilineales</taxon>
        <taxon>Caldilineaceae</taxon>
        <taxon>Caldilinea</taxon>
    </lineage>
</organism>
<dbReference type="PANTHER" id="PTHR43685:SF3">
    <property type="entry name" value="SLR2126 PROTEIN"/>
    <property type="match status" value="1"/>
</dbReference>
<dbReference type="Gene3D" id="3.90.550.10">
    <property type="entry name" value="Spore Coat Polysaccharide Biosynthesis Protein SpsA, Chain A"/>
    <property type="match status" value="1"/>
</dbReference>
<evidence type="ECO:0000256" key="1">
    <source>
        <dbReference type="SAM" id="Phobius"/>
    </source>
</evidence>
<sequence>MTRMKVSVIATIYNERKSITRLLDSLANQTRRPDEIILCDGGSTDGTVEAIRAYAQRHPERLPNLRVIEAPGANISRGRNLAIAAAQGPIIAATDAGVRLEPTWLEKLVEPWARDPETLAVAGFFTPDAEGVFQIAMAATVLPLRDDIDPDRFLPSSRSVAFTKEAWARAGGYPEWLDYCEDLLFDFAINAQQPDRPTGFVWAPNALVHFRPRESLRQFWTQYYRYARGDGKADLWRKRHAIRYATYLVVLPLLLGHAWWGLFARWLGWAGLLAGVCLYCWRPWQRLRVLGYSLSPLQWIAAAALVPLIRLTGDLAKMTGYPVGLLWRWRHRHEIPDWKNELEKVRRITRNRDKVR</sequence>
<name>A0A7C1FQL5_9CHLR</name>
<keyword evidence="1" id="KW-0472">Membrane</keyword>
<dbReference type="GO" id="GO:0016740">
    <property type="term" value="F:transferase activity"/>
    <property type="evidence" value="ECO:0007669"/>
    <property type="project" value="UniProtKB-KW"/>
</dbReference>
<comment type="caution">
    <text evidence="3">The sequence shown here is derived from an EMBL/GenBank/DDBJ whole genome shotgun (WGS) entry which is preliminary data.</text>
</comment>
<keyword evidence="1" id="KW-1133">Transmembrane helix</keyword>
<dbReference type="AlphaFoldDB" id="A0A7C1FQL5"/>
<evidence type="ECO:0000259" key="2">
    <source>
        <dbReference type="Pfam" id="PF00535"/>
    </source>
</evidence>
<evidence type="ECO:0000313" key="3">
    <source>
        <dbReference type="EMBL" id="HDX32658.1"/>
    </source>
</evidence>
<feature type="transmembrane region" description="Helical" evidence="1">
    <location>
        <begin position="241"/>
        <end position="260"/>
    </location>
</feature>
<dbReference type="SUPFAM" id="SSF53448">
    <property type="entry name" value="Nucleotide-diphospho-sugar transferases"/>
    <property type="match status" value="1"/>
</dbReference>
<feature type="domain" description="Glycosyltransferase 2-like" evidence="2">
    <location>
        <begin position="7"/>
        <end position="131"/>
    </location>
</feature>
<proteinExistence type="predicted"/>
<keyword evidence="1" id="KW-0812">Transmembrane</keyword>
<dbReference type="Pfam" id="PF00535">
    <property type="entry name" value="Glycos_transf_2"/>
    <property type="match status" value="1"/>
</dbReference>
<reference evidence="3" key="1">
    <citation type="journal article" date="2020" name="mSystems">
        <title>Genome- and Community-Level Interaction Insights into Carbon Utilization and Element Cycling Functions of Hydrothermarchaeota in Hydrothermal Sediment.</title>
        <authorList>
            <person name="Zhou Z."/>
            <person name="Liu Y."/>
            <person name="Xu W."/>
            <person name="Pan J."/>
            <person name="Luo Z.H."/>
            <person name="Li M."/>
        </authorList>
    </citation>
    <scope>NUCLEOTIDE SEQUENCE [LARGE SCALE GENOMIC DNA]</scope>
    <source>
        <strain evidence="3">SpSt-289</strain>
    </source>
</reference>
<dbReference type="InterPro" id="IPR001173">
    <property type="entry name" value="Glyco_trans_2-like"/>
</dbReference>
<keyword evidence="3" id="KW-0808">Transferase</keyword>
<gene>
    <name evidence="3" type="ORF">ENQ20_14400</name>
</gene>
<feature type="transmembrane region" description="Helical" evidence="1">
    <location>
        <begin position="289"/>
        <end position="309"/>
    </location>
</feature>